<gene>
    <name evidence="2" type="ORF">SAMN04488108_2672</name>
</gene>
<dbReference type="Pfam" id="PF13460">
    <property type="entry name" value="NAD_binding_10"/>
    <property type="match status" value="1"/>
</dbReference>
<dbReference type="Proteomes" id="UP000184609">
    <property type="component" value="Unassembled WGS sequence"/>
</dbReference>
<evidence type="ECO:0000259" key="1">
    <source>
        <dbReference type="Pfam" id="PF13460"/>
    </source>
</evidence>
<evidence type="ECO:0000313" key="3">
    <source>
        <dbReference type="Proteomes" id="UP000184609"/>
    </source>
</evidence>
<dbReference type="SUPFAM" id="SSF51735">
    <property type="entry name" value="NAD(P)-binding Rossmann-fold domains"/>
    <property type="match status" value="1"/>
</dbReference>
<accession>A0A1M7ZEK6</accession>
<dbReference type="EMBL" id="FRXN01000003">
    <property type="protein sequence ID" value="SHO63317.1"/>
    <property type="molecule type" value="Genomic_DNA"/>
</dbReference>
<dbReference type="InterPro" id="IPR036291">
    <property type="entry name" value="NAD(P)-bd_dom_sf"/>
</dbReference>
<reference evidence="3" key="1">
    <citation type="submission" date="2016-12" db="EMBL/GenBank/DDBJ databases">
        <authorList>
            <person name="Varghese N."/>
            <person name="Submissions S."/>
        </authorList>
    </citation>
    <scope>NUCLEOTIDE SEQUENCE [LARGE SCALE GENOMIC DNA]</scope>
    <source>
        <strain evidence="3">DSM 25035</strain>
    </source>
</reference>
<feature type="domain" description="NAD(P)-binding" evidence="1">
    <location>
        <begin position="26"/>
        <end position="216"/>
    </location>
</feature>
<dbReference type="InterPro" id="IPR051606">
    <property type="entry name" value="Polyketide_Oxido-like"/>
</dbReference>
<evidence type="ECO:0000313" key="2">
    <source>
        <dbReference type="EMBL" id="SHO63317.1"/>
    </source>
</evidence>
<name>A0A1M7ZEK6_9BACT</name>
<keyword evidence="3" id="KW-1185">Reference proteome</keyword>
<organism evidence="2 3">
    <name type="scientific">Algoriphagus zhangzhouensis</name>
    <dbReference type="NCBI Taxonomy" id="1073327"/>
    <lineage>
        <taxon>Bacteria</taxon>
        <taxon>Pseudomonadati</taxon>
        <taxon>Bacteroidota</taxon>
        <taxon>Cytophagia</taxon>
        <taxon>Cytophagales</taxon>
        <taxon>Cyclobacteriaceae</taxon>
        <taxon>Algoriphagus</taxon>
    </lineage>
</organism>
<dbReference type="GO" id="GO:0042602">
    <property type="term" value="F:riboflavin reductase (NADPH) activity"/>
    <property type="evidence" value="ECO:0007669"/>
    <property type="project" value="TreeGrafter"/>
</dbReference>
<dbReference type="Gene3D" id="3.40.50.720">
    <property type="entry name" value="NAD(P)-binding Rossmann-like Domain"/>
    <property type="match status" value="1"/>
</dbReference>
<sequence>MEGSLFISIHFIEKIMKSFQKIAVIGGTGKSGTYLVKELSSQGYQVNLLIRNPEKIPESHPNLFPILGDVTSEKDVEKLLEGCDAVLSTLGLGIPTSAPDLFEIATAIILKSMKSQGVERYVVTTGLNVNTPEDQKSERNLQATAWMEQTFPKSTQSKQKEYDLLLKSDLKWTLVRLPMIDLTDEESSVGTDLKDCKGEKISAKSLARFLIEQLHSDQFIQEAPFLYNL</sequence>
<dbReference type="PANTHER" id="PTHR43355:SF2">
    <property type="entry name" value="FLAVIN REDUCTASE (NADPH)"/>
    <property type="match status" value="1"/>
</dbReference>
<dbReference type="AlphaFoldDB" id="A0A1M7ZEK6"/>
<dbReference type="GO" id="GO:0004074">
    <property type="term" value="F:biliverdin reductase [NAD(P)H] activity"/>
    <property type="evidence" value="ECO:0007669"/>
    <property type="project" value="TreeGrafter"/>
</dbReference>
<dbReference type="PANTHER" id="PTHR43355">
    <property type="entry name" value="FLAVIN REDUCTASE (NADPH)"/>
    <property type="match status" value="1"/>
</dbReference>
<protein>
    <submittedName>
        <fullName evidence="2">Putative NADH-flavin reductase</fullName>
    </submittedName>
</protein>
<dbReference type="InterPro" id="IPR016040">
    <property type="entry name" value="NAD(P)-bd_dom"/>
</dbReference>
<proteinExistence type="predicted"/>
<dbReference type="STRING" id="1073327.SAMN04488108_2672"/>